<evidence type="ECO:0000256" key="1">
    <source>
        <dbReference type="SAM" id="MobiDB-lite"/>
    </source>
</evidence>
<evidence type="ECO:0000313" key="3">
    <source>
        <dbReference type="Proteomes" id="UP000613740"/>
    </source>
</evidence>
<feature type="region of interest" description="Disordered" evidence="1">
    <location>
        <begin position="163"/>
        <end position="184"/>
    </location>
</feature>
<dbReference type="OrthoDB" id="10663445at2759"/>
<feature type="region of interest" description="Disordered" evidence="1">
    <location>
        <begin position="536"/>
        <end position="601"/>
    </location>
</feature>
<gene>
    <name evidence="2" type="ORF">HYH02_004510</name>
</gene>
<keyword evidence="3" id="KW-1185">Reference proteome</keyword>
<dbReference type="EMBL" id="JAEHOD010000010">
    <property type="protein sequence ID" value="KAG2450671.1"/>
    <property type="molecule type" value="Genomic_DNA"/>
</dbReference>
<reference evidence="2" key="1">
    <citation type="journal article" date="2020" name="bioRxiv">
        <title>Comparative genomics of Chlamydomonas.</title>
        <authorList>
            <person name="Craig R.J."/>
            <person name="Hasan A.R."/>
            <person name="Ness R.W."/>
            <person name="Keightley P.D."/>
        </authorList>
    </citation>
    <scope>NUCLEOTIDE SEQUENCE</scope>
    <source>
        <strain evidence="2">CCAP 11/173</strain>
    </source>
</reference>
<dbReference type="Proteomes" id="UP000613740">
    <property type="component" value="Unassembled WGS sequence"/>
</dbReference>
<comment type="caution">
    <text evidence="2">The sequence shown here is derived from an EMBL/GenBank/DDBJ whole genome shotgun (WGS) entry which is preliminary data.</text>
</comment>
<feature type="compositionally biased region" description="Gly residues" evidence="1">
    <location>
        <begin position="218"/>
        <end position="232"/>
    </location>
</feature>
<feature type="region of interest" description="Disordered" evidence="1">
    <location>
        <begin position="215"/>
        <end position="282"/>
    </location>
</feature>
<organism evidence="2 3">
    <name type="scientific">Chlamydomonas schloesseri</name>
    <dbReference type="NCBI Taxonomy" id="2026947"/>
    <lineage>
        <taxon>Eukaryota</taxon>
        <taxon>Viridiplantae</taxon>
        <taxon>Chlorophyta</taxon>
        <taxon>core chlorophytes</taxon>
        <taxon>Chlorophyceae</taxon>
        <taxon>CS clade</taxon>
        <taxon>Chlamydomonadales</taxon>
        <taxon>Chlamydomonadaceae</taxon>
        <taxon>Chlamydomonas</taxon>
    </lineage>
</organism>
<proteinExistence type="predicted"/>
<dbReference type="AlphaFoldDB" id="A0A835WNF2"/>
<feature type="compositionally biased region" description="Low complexity" evidence="1">
    <location>
        <begin position="536"/>
        <end position="547"/>
    </location>
</feature>
<feature type="compositionally biased region" description="Pro residues" evidence="1">
    <location>
        <begin position="579"/>
        <end position="588"/>
    </location>
</feature>
<sequence length="601" mass="56672">MFPLGDTPAVNAYQLAADDRPSTRSGGARSRPASYVGRCNGLLPAGHHAGALHGSRTISNVAGVTEGAAGGGLFSPPSGSRNGDLASLAGAGACAGPGGGYGPVVRAATFGRSGTDLGLLAPAGPHPGRGRGGGMLYTLGSLGLPGEEDCATFEPLGLEAAEPPMAEPLSPVRTSSGGGGGAGTYAGGGHTAAVAAAHEASSTAGAAAAAAKSAAGPYAGGGSGSGGSGGSGPQSIRKMVSFTASLGPGRGEGLSRHEPIAGNSGASSSLFPTAPPGAADSGLPSGADLSVVVFDVAGLASETAAEVAEAASRAASLLDPTKPAVRRLLPPLWHASQAVCEPPARTVSGGLVLSACNSGGAVAAVGSAGSSQANRRAASLNTPGPGGGASKAAAEMRALLGFAATSPNSTSYDDVDVAGAALSLGMALQPPLVAAGSAFSSDLAAAAAAMAALQTSPGAGAGAAAARAPSGPASALGACMPSSSSSRRWLPPMDGTRFASATGLLTTADLGDAALEPSAGVSSCLLGRLAALSGPGAAGEADGASGSSHGGAGPGGSLLSPAGAARQPSWCAPGASPRPAGPGLPLPPIQDLRVRAAAERL</sequence>
<feature type="compositionally biased region" description="Basic and acidic residues" evidence="1">
    <location>
        <begin position="592"/>
        <end position="601"/>
    </location>
</feature>
<accession>A0A835WNF2</accession>
<protein>
    <submittedName>
        <fullName evidence="2">Uncharacterized protein</fullName>
    </submittedName>
</protein>
<name>A0A835WNF2_9CHLO</name>
<evidence type="ECO:0000313" key="2">
    <source>
        <dbReference type="EMBL" id="KAG2450671.1"/>
    </source>
</evidence>